<dbReference type="Gene3D" id="3.40.640.10">
    <property type="entry name" value="Type I PLP-dependent aspartate aminotransferase-like (Major domain)"/>
    <property type="match status" value="1"/>
</dbReference>
<comment type="similarity">
    <text evidence="2">Belongs to the DegT/DnrJ/EryC1 family.</text>
</comment>
<evidence type="ECO:0000256" key="1">
    <source>
        <dbReference type="ARBA" id="ARBA00001933"/>
    </source>
</evidence>
<dbReference type="InterPro" id="IPR015421">
    <property type="entry name" value="PyrdxlP-dep_Trfase_major"/>
</dbReference>
<dbReference type="InterPro" id="IPR015422">
    <property type="entry name" value="PyrdxlP-dep_Trfase_small"/>
</dbReference>
<dbReference type="InterPro" id="IPR000653">
    <property type="entry name" value="DegT/StrS_aminotransferase"/>
</dbReference>
<accession>A0ABW2CYX0</accession>
<evidence type="ECO:0000256" key="2">
    <source>
        <dbReference type="RuleBase" id="RU004508"/>
    </source>
</evidence>
<reference evidence="4" key="1">
    <citation type="journal article" date="2019" name="Int. J. Syst. Evol. Microbiol.">
        <title>The Global Catalogue of Microorganisms (GCM) 10K type strain sequencing project: providing services to taxonomists for standard genome sequencing and annotation.</title>
        <authorList>
            <consortium name="The Broad Institute Genomics Platform"/>
            <consortium name="The Broad Institute Genome Sequencing Center for Infectious Disease"/>
            <person name="Wu L."/>
            <person name="Ma J."/>
        </authorList>
    </citation>
    <scope>NUCLEOTIDE SEQUENCE [LARGE SCALE GENOMIC DNA]</scope>
    <source>
        <strain evidence="4">JCM 3369</strain>
    </source>
</reference>
<dbReference type="Proteomes" id="UP001596380">
    <property type="component" value="Unassembled WGS sequence"/>
</dbReference>
<keyword evidence="3" id="KW-0808">Transferase</keyword>
<dbReference type="Pfam" id="PF01041">
    <property type="entry name" value="DegT_DnrJ_EryC1"/>
    <property type="match status" value="1"/>
</dbReference>
<dbReference type="EMBL" id="JBHSXS010000067">
    <property type="protein sequence ID" value="MFC6887057.1"/>
    <property type="molecule type" value="Genomic_DNA"/>
</dbReference>
<organism evidence="3 4">
    <name type="scientific">Actinomadura yumaensis</name>
    <dbReference type="NCBI Taxonomy" id="111807"/>
    <lineage>
        <taxon>Bacteria</taxon>
        <taxon>Bacillati</taxon>
        <taxon>Actinomycetota</taxon>
        <taxon>Actinomycetes</taxon>
        <taxon>Streptosporangiales</taxon>
        <taxon>Thermomonosporaceae</taxon>
        <taxon>Actinomadura</taxon>
    </lineage>
</organism>
<dbReference type="PANTHER" id="PTHR30244:SF34">
    <property type="entry name" value="DTDP-4-AMINO-4,6-DIDEOXYGALACTOSE TRANSAMINASE"/>
    <property type="match status" value="1"/>
</dbReference>
<evidence type="ECO:0000313" key="3">
    <source>
        <dbReference type="EMBL" id="MFC6887057.1"/>
    </source>
</evidence>
<keyword evidence="3" id="KW-0032">Aminotransferase</keyword>
<comment type="caution">
    <text evidence="3">The sequence shown here is derived from an EMBL/GenBank/DDBJ whole genome shotgun (WGS) entry which is preliminary data.</text>
</comment>
<dbReference type="GO" id="GO:0008483">
    <property type="term" value="F:transaminase activity"/>
    <property type="evidence" value="ECO:0007669"/>
    <property type="project" value="UniProtKB-KW"/>
</dbReference>
<gene>
    <name evidence="3" type="ORF">ACFQKB_45340</name>
</gene>
<proteinExistence type="inferred from homology"/>
<dbReference type="RefSeq" id="WP_160822728.1">
    <property type="nucleotide sequence ID" value="NZ_JBHSXS010000067.1"/>
</dbReference>
<sequence>MTVRKVRGRPFRVLLGEIDQADGDGALAELLRESNDTCRPAAFAVVSARARERVGARRHERALRLAGLGLHLDLPYTPTAAELTGEDEERNVLDVLRRRRLWRYEVPSADSYVSRFEHEAERLLGVRHVHATVSGTVALQIAMMALGIGPGDEIVIPAVGWVGCADAAILCGAVPVPAQVDETLGMDPADAERKITPRTKAIMAVSLLGNPCDLAALREVADRHGLALLEDGCQACGASHGGRRLGGHGDAAVFSTNFMKFVAAGDGGFIATDRDDVYAFAVRFTGGKAFPARKRDLGLSAPVLPFSTLRMTELTGAVALAQLQRLDRLLGSLRGARDEIFARVGEGRGFRVVPGNDPAGSAGWSTLLLFPDADRCQAFAAAMRAQGVRHVTTSQEKFAGAEIYHCWPAMAGEQPIPQAGGHWATEYPAMTGRRSIDARSSPWTHPLYDGTASYPEGFMDESLDLIARIAVIQTNPRLEPEHCATIAAAIRTADERTARP</sequence>
<dbReference type="InterPro" id="IPR015424">
    <property type="entry name" value="PyrdxlP-dep_Trfase"/>
</dbReference>
<evidence type="ECO:0000313" key="4">
    <source>
        <dbReference type="Proteomes" id="UP001596380"/>
    </source>
</evidence>
<comment type="cofactor">
    <cofactor evidence="1">
        <name>pyridoxal 5'-phosphate</name>
        <dbReference type="ChEBI" id="CHEBI:597326"/>
    </cofactor>
</comment>
<dbReference type="Gene3D" id="3.90.1150.10">
    <property type="entry name" value="Aspartate Aminotransferase, domain 1"/>
    <property type="match status" value="1"/>
</dbReference>
<name>A0ABW2CYX0_9ACTN</name>
<dbReference type="PANTHER" id="PTHR30244">
    <property type="entry name" value="TRANSAMINASE"/>
    <property type="match status" value="1"/>
</dbReference>
<dbReference type="SUPFAM" id="SSF53383">
    <property type="entry name" value="PLP-dependent transferases"/>
    <property type="match status" value="1"/>
</dbReference>
<keyword evidence="2" id="KW-0663">Pyridoxal phosphate</keyword>
<keyword evidence="4" id="KW-1185">Reference proteome</keyword>
<protein>
    <submittedName>
        <fullName evidence="3">DegT/DnrJ/EryC1/StrS family aminotransferase</fullName>
    </submittedName>
</protein>